<protein>
    <recommendedName>
        <fullName evidence="3">Glycoprotease</fullName>
    </recommendedName>
</protein>
<dbReference type="InterPro" id="IPR043129">
    <property type="entry name" value="ATPase_NBD"/>
</dbReference>
<reference evidence="1 2" key="1">
    <citation type="submission" date="2023-01" db="EMBL/GenBank/DDBJ databases">
        <title>Description of Helicobacter ibis sp. nov. isolated from faecal droppings of black-faced ibis (Theristicus melanopis).</title>
        <authorList>
            <person name="Lopez-Cantillo M."/>
            <person name="Vidal-Veuthey B."/>
            <person name="Mella A."/>
            <person name="De La Haba R."/>
            <person name="Collado L."/>
        </authorList>
    </citation>
    <scope>NUCLEOTIDE SEQUENCE [LARGE SCALE GENOMIC DNA]</scope>
    <source>
        <strain evidence="1 2">A82</strain>
    </source>
</reference>
<dbReference type="SUPFAM" id="SSF53067">
    <property type="entry name" value="Actin-like ATPase domain"/>
    <property type="match status" value="1"/>
</dbReference>
<gene>
    <name evidence="1" type="ORF">PF021_06575</name>
</gene>
<accession>A0ABT4VF65</accession>
<dbReference type="RefSeq" id="WP_271021679.1">
    <property type="nucleotide sequence ID" value="NZ_JAQHXR010000003.1"/>
</dbReference>
<dbReference type="EMBL" id="JAQHXR010000003">
    <property type="protein sequence ID" value="MDA3969336.1"/>
    <property type="molecule type" value="Genomic_DNA"/>
</dbReference>
<name>A0ABT4VF65_9HELI</name>
<dbReference type="Proteomes" id="UP001210261">
    <property type="component" value="Unassembled WGS sequence"/>
</dbReference>
<evidence type="ECO:0008006" key="3">
    <source>
        <dbReference type="Google" id="ProtNLM"/>
    </source>
</evidence>
<organism evidence="1 2">
    <name type="scientific">Helicobacter ibis</name>
    <dbReference type="NCBI Taxonomy" id="2962633"/>
    <lineage>
        <taxon>Bacteria</taxon>
        <taxon>Pseudomonadati</taxon>
        <taxon>Campylobacterota</taxon>
        <taxon>Epsilonproteobacteria</taxon>
        <taxon>Campylobacterales</taxon>
        <taxon>Helicobacteraceae</taxon>
        <taxon>Helicobacter</taxon>
    </lineage>
</organism>
<evidence type="ECO:0000313" key="2">
    <source>
        <dbReference type="Proteomes" id="UP001210261"/>
    </source>
</evidence>
<evidence type="ECO:0000313" key="1">
    <source>
        <dbReference type="EMBL" id="MDA3969336.1"/>
    </source>
</evidence>
<comment type="caution">
    <text evidence="1">The sequence shown here is derived from an EMBL/GenBank/DDBJ whole genome shotgun (WGS) entry which is preliminary data.</text>
</comment>
<sequence>MHKILLIPTSVPPLIGIYKDNKLISSHVLESKLSDSLVSFFCDLKKKRIAFDELFYVNGPGSYMALKLTYIFAQTLHISNNVKLHATNGFYFNNNTPIKAYGDCYFAYENGQIKLIKSNENICSNYALPSVLDESIFGGDLEPLYILPAV</sequence>
<proteinExistence type="predicted"/>
<keyword evidence="2" id="KW-1185">Reference proteome</keyword>